<proteinExistence type="predicted"/>
<sequence>MALYTKMTRIQGIHEALALSALSRTGNGNRSHCQNREQPQSGASFVEDQYHCCDRQFPTNQPPSLLSVDHQQRLLTTSYQQSSSTASSILTKTSTCNFYLTSPGREIL</sequence>
<name>A0ACB9E1Z6_CICIN</name>
<comment type="caution">
    <text evidence="1">The sequence shown here is derived from an EMBL/GenBank/DDBJ whole genome shotgun (WGS) entry which is preliminary data.</text>
</comment>
<evidence type="ECO:0000313" key="2">
    <source>
        <dbReference type="Proteomes" id="UP001055811"/>
    </source>
</evidence>
<dbReference type="Proteomes" id="UP001055811">
    <property type="component" value="Linkage Group LG04"/>
</dbReference>
<protein>
    <submittedName>
        <fullName evidence="1">Uncharacterized protein</fullName>
    </submittedName>
</protein>
<reference evidence="1 2" key="2">
    <citation type="journal article" date="2022" name="Mol. Ecol. Resour.">
        <title>The genomes of chicory, endive, great burdock and yacon provide insights into Asteraceae paleo-polyploidization history and plant inulin production.</title>
        <authorList>
            <person name="Fan W."/>
            <person name="Wang S."/>
            <person name="Wang H."/>
            <person name="Wang A."/>
            <person name="Jiang F."/>
            <person name="Liu H."/>
            <person name="Zhao H."/>
            <person name="Xu D."/>
            <person name="Zhang Y."/>
        </authorList>
    </citation>
    <scope>NUCLEOTIDE SEQUENCE [LARGE SCALE GENOMIC DNA]</scope>
    <source>
        <strain evidence="2">cv. Punajuju</strain>
        <tissue evidence="1">Leaves</tissue>
    </source>
</reference>
<evidence type="ECO:0000313" key="1">
    <source>
        <dbReference type="EMBL" id="KAI3752969.1"/>
    </source>
</evidence>
<dbReference type="EMBL" id="CM042012">
    <property type="protein sequence ID" value="KAI3752969.1"/>
    <property type="molecule type" value="Genomic_DNA"/>
</dbReference>
<organism evidence="1 2">
    <name type="scientific">Cichorium intybus</name>
    <name type="common">Chicory</name>
    <dbReference type="NCBI Taxonomy" id="13427"/>
    <lineage>
        <taxon>Eukaryota</taxon>
        <taxon>Viridiplantae</taxon>
        <taxon>Streptophyta</taxon>
        <taxon>Embryophyta</taxon>
        <taxon>Tracheophyta</taxon>
        <taxon>Spermatophyta</taxon>
        <taxon>Magnoliopsida</taxon>
        <taxon>eudicotyledons</taxon>
        <taxon>Gunneridae</taxon>
        <taxon>Pentapetalae</taxon>
        <taxon>asterids</taxon>
        <taxon>campanulids</taxon>
        <taxon>Asterales</taxon>
        <taxon>Asteraceae</taxon>
        <taxon>Cichorioideae</taxon>
        <taxon>Cichorieae</taxon>
        <taxon>Cichoriinae</taxon>
        <taxon>Cichorium</taxon>
    </lineage>
</organism>
<gene>
    <name evidence="1" type="ORF">L2E82_25012</name>
</gene>
<keyword evidence="2" id="KW-1185">Reference proteome</keyword>
<accession>A0ACB9E1Z6</accession>
<reference evidence="2" key="1">
    <citation type="journal article" date="2022" name="Mol. Ecol. Resour.">
        <title>The genomes of chicory, endive, great burdock and yacon provide insights into Asteraceae palaeo-polyploidization history and plant inulin production.</title>
        <authorList>
            <person name="Fan W."/>
            <person name="Wang S."/>
            <person name="Wang H."/>
            <person name="Wang A."/>
            <person name="Jiang F."/>
            <person name="Liu H."/>
            <person name="Zhao H."/>
            <person name="Xu D."/>
            <person name="Zhang Y."/>
        </authorList>
    </citation>
    <scope>NUCLEOTIDE SEQUENCE [LARGE SCALE GENOMIC DNA]</scope>
    <source>
        <strain evidence="2">cv. Punajuju</strain>
    </source>
</reference>